<evidence type="ECO:0000313" key="2">
    <source>
        <dbReference type="Proteomes" id="UP000032142"/>
    </source>
</evidence>
<keyword evidence="2" id="KW-1185">Reference proteome</keyword>
<dbReference type="GO" id="GO:0016740">
    <property type="term" value="F:transferase activity"/>
    <property type="evidence" value="ECO:0007669"/>
    <property type="project" value="UniProtKB-KW"/>
</dbReference>
<reference evidence="2" key="1">
    <citation type="submission" date="2014-09" db="EMBL/GenBank/DDBJ databases">
        <authorList>
            <person name="Mudge J."/>
            <person name="Ramaraj T."/>
            <person name="Lindquist I.E."/>
            <person name="Bharti A.K."/>
            <person name="Sundararajan A."/>
            <person name="Cameron C.T."/>
            <person name="Woodward J.E."/>
            <person name="May G.D."/>
            <person name="Brubaker C."/>
            <person name="Broadhvest J."/>
            <person name="Wilkins T.A."/>
        </authorList>
    </citation>
    <scope>NUCLEOTIDE SEQUENCE</scope>
    <source>
        <strain evidence="2">cv. AKA8401</strain>
    </source>
</reference>
<dbReference type="AlphaFoldDB" id="A0A0B0PAA7"/>
<proteinExistence type="predicted"/>
<evidence type="ECO:0000313" key="1">
    <source>
        <dbReference type="EMBL" id="KHG23758.1"/>
    </source>
</evidence>
<protein>
    <submittedName>
        <fullName evidence="1">UDP-N-acetylglucosamine--N-acetylmuramyl-(Pentapeptide) pyrophosphoryl-undecaprenol N-acetylglucosamine transferase</fullName>
    </submittedName>
</protein>
<accession>A0A0B0PAA7</accession>
<keyword evidence="1" id="KW-0808">Transferase</keyword>
<dbReference type="Proteomes" id="UP000032142">
    <property type="component" value="Unassembled WGS sequence"/>
</dbReference>
<dbReference type="EMBL" id="KN426199">
    <property type="protein sequence ID" value="KHG23758.1"/>
    <property type="molecule type" value="Genomic_DNA"/>
</dbReference>
<gene>
    <name evidence="1" type="ORF">F383_28862</name>
</gene>
<name>A0A0B0PAA7_GOSAR</name>
<sequence length="47" mass="5618">MTIIFITCLYMPYLHISMSSKIPFDKHSNSVIPFTQLYFHFKKFTSI</sequence>
<organism evidence="1 2">
    <name type="scientific">Gossypium arboreum</name>
    <name type="common">Tree cotton</name>
    <name type="synonym">Gossypium nanking</name>
    <dbReference type="NCBI Taxonomy" id="29729"/>
    <lineage>
        <taxon>Eukaryota</taxon>
        <taxon>Viridiplantae</taxon>
        <taxon>Streptophyta</taxon>
        <taxon>Embryophyta</taxon>
        <taxon>Tracheophyta</taxon>
        <taxon>Spermatophyta</taxon>
        <taxon>Magnoliopsida</taxon>
        <taxon>eudicotyledons</taxon>
        <taxon>Gunneridae</taxon>
        <taxon>Pentapetalae</taxon>
        <taxon>rosids</taxon>
        <taxon>malvids</taxon>
        <taxon>Malvales</taxon>
        <taxon>Malvaceae</taxon>
        <taxon>Malvoideae</taxon>
        <taxon>Gossypium</taxon>
    </lineage>
</organism>